<evidence type="ECO:0000256" key="4">
    <source>
        <dbReference type="ARBA" id="ARBA00022999"/>
    </source>
</evidence>
<feature type="domain" description="SOCS box" evidence="7">
    <location>
        <begin position="240"/>
        <end position="298"/>
    </location>
</feature>
<dbReference type="PRINTS" id="PR00401">
    <property type="entry name" value="SH2DOMAIN"/>
</dbReference>
<dbReference type="PANTHER" id="PTHR10155:SF16">
    <property type="entry name" value="SUPPRESSOR OF CYTOKINE SIGNALING 2"/>
    <property type="match status" value="1"/>
</dbReference>
<dbReference type="Proteomes" id="UP000299102">
    <property type="component" value="Unassembled WGS sequence"/>
</dbReference>
<evidence type="ECO:0000259" key="6">
    <source>
        <dbReference type="PROSITE" id="PS50001"/>
    </source>
</evidence>
<dbReference type="PANTHER" id="PTHR10155">
    <property type="entry name" value="PHOSPHATIDYLINOSITOL 3-KINASE REGULATORY SUBUNIT"/>
    <property type="match status" value="1"/>
</dbReference>
<accession>A0A4C1W7K6</accession>
<evidence type="ECO:0000313" key="8">
    <source>
        <dbReference type="EMBL" id="GBP47348.1"/>
    </source>
</evidence>
<dbReference type="InterPro" id="IPR000980">
    <property type="entry name" value="SH2"/>
</dbReference>
<keyword evidence="4 5" id="KW-0727">SH2 domain</keyword>
<evidence type="ECO:0000256" key="3">
    <source>
        <dbReference type="ARBA" id="ARBA00022786"/>
    </source>
</evidence>
<evidence type="ECO:0000256" key="2">
    <source>
        <dbReference type="ARBA" id="ARBA00022700"/>
    </source>
</evidence>
<dbReference type="SUPFAM" id="SSF55550">
    <property type="entry name" value="SH2 domain"/>
    <property type="match status" value="1"/>
</dbReference>
<dbReference type="Gene3D" id="3.30.505.10">
    <property type="entry name" value="SH2 domain"/>
    <property type="match status" value="1"/>
</dbReference>
<dbReference type="InterPro" id="IPR001496">
    <property type="entry name" value="SOCS_box"/>
</dbReference>
<name>A0A4C1W7K6_EUMVA</name>
<dbReference type="STRING" id="151549.A0A4C1W7K6"/>
<dbReference type="PROSITE" id="PS50001">
    <property type="entry name" value="SH2"/>
    <property type="match status" value="1"/>
</dbReference>
<dbReference type="InterPro" id="IPR036036">
    <property type="entry name" value="SOCS_box-like_dom_sf"/>
</dbReference>
<feature type="domain" description="SH2" evidence="6">
    <location>
        <begin position="131"/>
        <end position="245"/>
    </location>
</feature>
<keyword evidence="9" id="KW-1185">Reference proteome</keyword>
<sequence>MGSMREARHAAGRAERAAVTGTCFGLPVELHYRKSEFSFGTFNRITRLRNSITALYFPENTACVQVWPSAGAGWPVCCPACRRELPPCACKRFPLSPLTALSPQCVVVPPSYSDELRRLYDTLRPLRLSGWYYVNLDWQGARSLLKEASPGAFLIRDSNDRNFIFSLSVQTERGPTSVRLHYEGGYFRLDCERSLARYMPRFRCVLELVQHYAKETRNGSRSTPGTVWVDRDGCPHSPVILKRPLRKEPPSLLHAARLAIHKSLDSNPLTPKLWTAPKHKLLPLPPALLDYLGEYPYSI</sequence>
<dbReference type="GO" id="GO:0035556">
    <property type="term" value="P:intracellular signal transduction"/>
    <property type="evidence" value="ECO:0007669"/>
    <property type="project" value="InterPro"/>
</dbReference>
<proteinExistence type="predicted"/>
<reference evidence="8 9" key="1">
    <citation type="journal article" date="2019" name="Commun. Biol.">
        <title>The bagworm genome reveals a unique fibroin gene that provides high tensile strength.</title>
        <authorList>
            <person name="Kono N."/>
            <person name="Nakamura H."/>
            <person name="Ohtoshi R."/>
            <person name="Tomita M."/>
            <person name="Numata K."/>
            <person name="Arakawa K."/>
        </authorList>
    </citation>
    <scope>NUCLEOTIDE SEQUENCE [LARGE SCALE GENOMIC DNA]</scope>
</reference>
<dbReference type="GO" id="GO:0005942">
    <property type="term" value="C:phosphatidylinositol 3-kinase complex"/>
    <property type="evidence" value="ECO:0007669"/>
    <property type="project" value="TreeGrafter"/>
</dbReference>
<organism evidence="8 9">
    <name type="scientific">Eumeta variegata</name>
    <name type="common">Bagworm moth</name>
    <name type="synonym">Eumeta japonica</name>
    <dbReference type="NCBI Taxonomy" id="151549"/>
    <lineage>
        <taxon>Eukaryota</taxon>
        <taxon>Metazoa</taxon>
        <taxon>Ecdysozoa</taxon>
        <taxon>Arthropoda</taxon>
        <taxon>Hexapoda</taxon>
        <taxon>Insecta</taxon>
        <taxon>Pterygota</taxon>
        <taxon>Neoptera</taxon>
        <taxon>Endopterygota</taxon>
        <taxon>Lepidoptera</taxon>
        <taxon>Glossata</taxon>
        <taxon>Ditrysia</taxon>
        <taxon>Tineoidea</taxon>
        <taxon>Psychidae</taxon>
        <taxon>Oiketicinae</taxon>
        <taxon>Eumeta</taxon>
    </lineage>
</organism>
<dbReference type="InterPro" id="IPR036860">
    <property type="entry name" value="SH2_dom_sf"/>
</dbReference>
<evidence type="ECO:0000259" key="7">
    <source>
        <dbReference type="PROSITE" id="PS50225"/>
    </source>
</evidence>
<gene>
    <name evidence="8" type="primary">Socs2</name>
    <name evidence="8" type="ORF">EVAR_38949_1</name>
</gene>
<protein>
    <submittedName>
        <fullName evidence="8">Suppressor of cytokine signaling 2</fullName>
    </submittedName>
</protein>
<keyword evidence="2" id="KW-0734">Signal transduction inhibitor</keyword>
<dbReference type="OrthoDB" id="10063348at2759"/>
<dbReference type="GO" id="GO:0046854">
    <property type="term" value="P:phosphatidylinositol phosphate biosynthetic process"/>
    <property type="evidence" value="ECO:0007669"/>
    <property type="project" value="TreeGrafter"/>
</dbReference>
<evidence type="ECO:0000313" key="9">
    <source>
        <dbReference type="Proteomes" id="UP000299102"/>
    </source>
</evidence>
<dbReference type="AlphaFoldDB" id="A0A4C1W7K6"/>
<dbReference type="SMART" id="SM00969">
    <property type="entry name" value="SOCS_box"/>
    <property type="match status" value="1"/>
</dbReference>
<keyword evidence="3" id="KW-0833">Ubl conjugation pathway</keyword>
<evidence type="ECO:0000256" key="5">
    <source>
        <dbReference type="PROSITE-ProRule" id="PRU00191"/>
    </source>
</evidence>
<dbReference type="PROSITE" id="PS50225">
    <property type="entry name" value="SOCS"/>
    <property type="match status" value="1"/>
</dbReference>
<dbReference type="Pfam" id="PF00017">
    <property type="entry name" value="SH2"/>
    <property type="match status" value="1"/>
</dbReference>
<dbReference type="EMBL" id="BGZK01000500">
    <property type="protein sequence ID" value="GBP47348.1"/>
    <property type="molecule type" value="Genomic_DNA"/>
</dbReference>
<dbReference type="SUPFAM" id="SSF158235">
    <property type="entry name" value="SOCS box-like"/>
    <property type="match status" value="1"/>
</dbReference>
<dbReference type="SMART" id="SM00252">
    <property type="entry name" value="SH2"/>
    <property type="match status" value="1"/>
</dbReference>
<dbReference type="GO" id="GO:0046935">
    <property type="term" value="F:1-phosphatidylinositol-3-kinase regulator activity"/>
    <property type="evidence" value="ECO:0007669"/>
    <property type="project" value="TreeGrafter"/>
</dbReference>
<dbReference type="GO" id="GO:0009968">
    <property type="term" value="P:negative regulation of signal transduction"/>
    <property type="evidence" value="ECO:0007669"/>
    <property type="project" value="UniProtKB-KW"/>
</dbReference>
<keyword evidence="1" id="KW-0341">Growth regulation</keyword>
<evidence type="ECO:0000256" key="1">
    <source>
        <dbReference type="ARBA" id="ARBA00022604"/>
    </source>
</evidence>
<comment type="caution">
    <text evidence="8">The sequence shown here is derived from an EMBL/GenBank/DDBJ whole genome shotgun (WGS) entry which is preliminary data.</text>
</comment>
<dbReference type="CDD" id="cd09923">
    <property type="entry name" value="SH2_SOCS_family"/>
    <property type="match status" value="1"/>
</dbReference>